<evidence type="ECO:0000256" key="2">
    <source>
        <dbReference type="SAM" id="Phobius"/>
    </source>
</evidence>
<name>A0A106DR77_9BURK</name>
<dbReference type="EMBL" id="LPEQ01000113">
    <property type="protein sequence ID" value="KVV40921.1"/>
    <property type="molecule type" value="Genomic_DNA"/>
</dbReference>
<dbReference type="AlphaFoldDB" id="A0A106DR77"/>
<keyword evidence="2" id="KW-0812">Transmembrane</keyword>
<protein>
    <recommendedName>
        <fullName evidence="5">Type IV pilus biosynthesis protein</fullName>
    </recommendedName>
</protein>
<evidence type="ECO:0000313" key="3">
    <source>
        <dbReference type="EMBL" id="KVV40921.1"/>
    </source>
</evidence>
<evidence type="ECO:0000256" key="1">
    <source>
        <dbReference type="SAM" id="Coils"/>
    </source>
</evidence>
<comment type="caution">
    <text evidence="3">The sequence shown here is derived from an EMBL/GenBank/DDBJ whole genome shotgun (WGS) entry which is preliminary data.</text>
</comment>
<feature type="coiled-coil region" evidence="1">
    <location>
        <begin position="189"/>
        <end position="216"/>
    </location>
</feature>
<keyword evidence="2" id="KW-0472">Membrane</keyword>
<sequence>MAEALHLPGVKGLFAVGLEWRHEDAPPKPKAMRERAQQQGGWGVVCTTSASKVQAGFCAPIAGIKGSKKLTPLASLVADAHPQPWMGLYQLDENRYWYLAIRDGQEVFPDGDHVGPLDELLRIRENHRSQYEEWNSYEGTIQTLADHVNDAGAVRRPKLHDYRPVSPVVPITVAAAVVILGAAGAYAWYAHLAAQKAEQQRALETFKKKQKALEDAELARRNNVPWASKPLAAEAMPACRGAWIHQALASEGWMLTHWTCTLDTALKVETQWVRAGGTAADAPGVVSDDGETSKDVSVTRVAFTRFDRTVIAAVEARRAGWALAHQYHVKLKLDPPPAPPPAMPGTPDPGPLLAPAWSQSPITMTFIAAPWDVIPIDAYDTVPGWRIDSVALDLLKGEWTLGGQLYANEPVPASASIGASTVAAPGAPGASASLVSGSHRP</sequence>
<keyword evidence="1" id="KW-0175">Coiled coil</keyword>
<evidence type="ECO:0000313" key="4">
    <source>
        <dbReference type="Proteomes" id="UP000062317"/>
    </source>
</evidence>
<reference evidence="3 4" key="1">
    <citation type="submission" date="2015-11" db="EMBL/GenBank/DDBJ databases">
        <title>Expanding the genomic diversity of Burkholderia species for the development of highly accurate diagnostics.</title>
        <authorList>
            <person name="Sahl J."/>
            <person name="Keim P."/>
            <person name="Wagner D."/>
        </authorList>
    </citation>
    <scope>NUCLEOTIDE SEQUENCE [LARGE SCALE GENOMIC DNA]</scope>
    <source>
        <strain evidence="3 4">MSMB1301WGS</strain>
    </source>
</reference>
<feature type="transmembrane region" description="Helical" evidence="2">
    <location>
        <begin position="165"/>
        <end position="189"/>
    </location>
</feature>
<organism evidence="3 4">
    <name type="scientific">Burkholderia territorii</name>
    <dbReference type="NCBI Taxonomy" id="1503055"/>
    <lineage>
        <taxon>Bacteria</taxon>
        <taxon>Pseudomonadati</taxon>
        <taxon>Pseudomonadota</taxon>
        <taxon>Betaproteobacteria</taxon>
        <taxon>Burkholderiales</taxon>
        <taxon>Burkholderiaceae</taxon>
        <taxon>Burkholderia</taxon>
        <taxon>Burkholderia cepacia complex</taxon>
    </lineage>
</organism>
<proteinExistence type="predicted"/>
<dbReference type="Proteomes" id="UP000062317">
    <property type="component" value="Unassembled WGS sequence"/>
</dbReference>
<keyword evidence="4" id="KW-1185">Reference proteome</keyword>
<keyword evidence="2" id="KW-1133">Transmembrane helix</keyword>
<accession>A0A106DR77</accession>
<dbReference type="Pfam" id="PF06864">
    <property type="entry name" value="PAP_PilO"/>
    <property type="match status" value="1"/>
</dbReference>
<evidence type="ECO:0008006" key="5">
    <source>
        <dbReference type="Google" id="ProtNLM"/>
    </source>
</evidence>
<dbReference type="RefSeq" id="WP_060108242.1">
    <property type="nucleotide sequence ID" value="NZ_LPEQ01000113.1"/>
</dbReference>
<dbReference type="InterPro" id="IPR009663">
    <property type="entry name" value="PAP_PilO"/>
</dbReference>
<gene>
    <name evidence="3" type="ORF">WT27_13430</name>
</gene>